<dbReference type="AlphaFoldDB" id="A0A381NXZ2"/>
<gene>
    <name evidence="1" type="ORF">METZ01_LOCUS12345</name>
</gene>
<evidence type="ECO:0000313" key="1">
    <source>
        <dbReference type="EMBL" id="SUZ59491.1"/>
    </source>
</evidence>
<reference evidence="1" key="1">
    <citation type="submission" date="2018-05" db="EMBL/GenBank/DDBJ databases">
        <authorList>
            <person name="Lanie J.A."/>
            <person name="Ng W.-L."/>
            <person name="Kazmierczak K.M."/>
            <person name="Andrzejewski T.M."/>
            <person name="Davidsen T.M."/>
            <person name="Wayne K.J."/>
            <person name="Tettelin H."/>
            <person name="Glass J.I."/>
            <person name="Rusch D."/>
            <person name="Podicherti R."/>
            <person name="Tsui H.-C.T."/>
            <person name="Winkler M.E."/>
        </authorList>
    </citation>
    <scope>NUCLEOTIDE SEQUENCE</scope>
</reference>
<dbReference type="EMBL" id="UINC01000681">
    <property type="protein sequence ID" value="SUZ59491.1"/>
    <property type="molecule type" value="Genomic_DNA"/>
</dbReference>
<protein>
    <submittedName>
        <fullName evidence="1">Uncharacterized protein</fullName>
    </submittedName>
</protein>
<sequence>MAIIKVTFNENGTEYYPDPNGKFELDDMASHPHRFQVKDGVLVDIFDGMSDFAIIAKIKEEADAELARKLVLEKDSLKRRVKMATGNLIAATDWKLDRARDTGADNTDILAERQALRDKSNALEDVIDALKDEDEMNEFGWSDITLEKK</sequence>
<proteinExistence type="predicted"/>
<name>A0A381NXZ2_9ZZZZ</name>
<organism evidence="1">
    <name type="scientific">marine metagenome</name>
    <dbReference type="NCBI Taxonomy" id="408172"/>
    <lineage>
        <taxon>unclassified sequences</taxon>
        <taxon>metagenomes</taxon>
        <taxon>ecological metagenomes</taxon>
    </lineage>
</organism>
<accession>A0A381NXZ2</accession>